<dbReference type="InterPro" id="IPR050221">
    <property type="entry name" value="26S_Proteasome_ATPase"/>
</dbReference>
<evidence type="ECO:0000256" key="3">
    <source>
        <dbReference type="ARBA" id="ARBA00022840"/>
    </source>
</evidence>
<evidence type="ECO:0000256" key="6">
    <source>
        <dbReference type="RuleBase" id="RU003651"/>
    </source>
</evidence>
<proteinExistence type="inferred from homology"/>
<dbReference type="InterPro" id="IPR003593">
    <property type="entry name" value="AAA+_ATPase"/>
</dbReference>
<gene>
    <name evidence="8" type="ORF">SOCG_03785</name>
</gene>
<keyword evidence="9" id="KW-1185">Reference proteome</keyword>
<dbReference type="Pfam" id="PF16450">
    <property type="entry name" value="Prot_ATP_ID_OB_C"/>
    <property type="match status" value="1"/>
</dbReference>
<evidence type="ECO:0000259" key="7">
    <source>
        <dbReference type="SMART" id="SM00382"/>
    </source>
</evidence>
<dbReference type="GO" id="GO:0008540">
    <property type="term" value="C:proteasome regulatory particle, base subcomplex"/>
    <property type="evidence" value="ECO:0007669"/>
    <property type="project" value="EnsemblFungi"/>
</dbReference>
<dbReference type="Gene3D" id="3.40.50.300">
    <property type="entry name" value="P-loop containing nucleotide triphosphate hydrolases"/>
    <property type="match status" value="1"/>
</dbReference>
<dbReference type="Pfam" id="PF17862">
    <property type="entry name" value="AAA_lid_3"/>
    <property type="match status" value="1"/>
</dbReference>
<dbReference type="GO" id="GO:0005634">
    <property type="term" value="C:nucleus"/>
    <property type="evidence" value="ECO:0007669"/>
    <property type="project" value="EnsemblFungi"/>
</dbReference>
<dbReference type="Pfam" id="PF00004">
    <property type="entry name" value="AAA"/>
    <property type="match status" value="1"/>
</dbReference>
<protein>
    <submittedName>
        <fullName evidence="8">19S proteasome regulatory subunit Rpt4</fullName>
    </submittedName>
</protein>
<dbReference type="GO" id="GO:0032968">
    <property type="term" value="P:positive regulation of transcription elongation by RNA polymerase II"/>
    <property type="evidence" value="ECO:0007669"/>
    <property type="project" value="EnsemblFungi"/>
</dbReference>
<dbReference type="FunFam" id="2.40.50.140:FF:000027">
    <property type="entry name" value="26S protease regulatory subunit 10B"/>
    <property type="match status" value="1"/>
</dbReference>
<dbReference type="PANTHER" id="PTHR23073">
    <property type="entry name" value="26S PROTEASOME REGULATORY SUBUNIT"/>
    <property type="match status" value="1"/>
</dbReference>
<evidence type="ECO:0000313" key="8">
    <source>
        <dbReference type="EMBL" id="EPX71849.1"/>
    </source>
</evidence>
<dbReference type="InterPro" id="IPR003959">
    <property type="entry name" value="ATPase_AAA_core"/>
</dbReference>
<dbReference type="VEuPathDB" id="FungiDB:SOCG_03785"/>
<dbReference type="GO" id="GO:0006289">
    <property type="term" value="P:nucleotide-excision repair"/>
    <property type="evidence" value="ECO:0007669"/>
    <property type="project" value="EnsemblFungi"/>
</dbReference>
<dbReference type="EMBL" id="KE503207">
    <property type="protein sequence ID" value="EPX71849.1"/>
    <property type="molecule type" value="Genomic_DNA"/>
</dbReference>
<name>S9RCK7_SCHOY</name>
<dbReference type="InterPro" id="IPR003960">
    <property type="entry name" value="ATPase_AAA_CS"/>
</dbReference>
<dbReference type="GO" id="GO:0043161">
    <property type="term" value="P:proteasome-mediated ubiquitin-dependent protein catabolic process"/>
    <property type="evidence" value="ECO:0007669"/>
    <property type="project" value="EnsemblFungi"/>
</dbReference>
<evidence type="ECO:0000256" key="4">
    <source>
        <dbReference type="ARBA" id="ARBA00022942"/>
    </source>
</evidence>
<dbReference type="GO" id="GO:0070682">
    <property type="term" value="P:proteasome regulatory particle assembly"/>
    <property type="evidence" value="ECO:0007669"/>
    <property type="project" value="EnsemblFungi"/>
</dbReference>
<keyword evidence="2 6" id="KW-0547">Nucleotide-binding</keyword>
<dbReference type="GO" id="GO:0031625">
    <property type="term" value="F:ubiquitin protein ligase binding"/>
    <property type="evidence" value="ECO:0007669"/>
    <property type="project" value="EnsemblFungi"/>
</dbReference>
<dbReference type="OrthoDB" id="1664597at2759"/>
<feature type="domain" description="AAA+ ATPase" evidence="7">
    <location>
        <begin position="165"/>
        <end position="304"/>
    </location>
</feature>
<accession>S9RCK7</accession>
<evidence type="ECO:0000313" key="9">
    <source>
        <dbReference type="Proteomes" id="UP000016088"/>
    </source>
</evidence>
<dbReference type="SMART" id="SM00382">
    <property type="entry name" value="AAA"/>
    <property type="match status" value="1"/>
</dbReference>
<dbReference type="GO" id="GO:0045899">
    <property type="term" value="P:positive regulation of RNA polymerase II transcription preinitiation complex assembly"/>
    <property type="evidence" value="ECO:0007669"/>
    <property type="project" value="EnsemblFungi"/>
</dbReference>
<dbReference type="OMA" id="DHEPCVI"/>
<dbReference type="InterPro" id="IPR032501">
    <property type="entry name" value="Prot_ATP_ID_OB_2nd"/>
</dbReference>
<dbReference type="InterPro" id="IPR027417">
    <property type="entry name" value="P-loop_NTPase"/>
</dbReference>
<dbReference type="Gene3D" id="1.10.8.60">
    <property type="match status" value="1"/>
</dbReference>
<evidence type="ECO:0000256" key="2">
    <source>
        <dbReference type="ARBA" id="ARBA00022741"/>
    </source>
</evidence>
<dbReference type="PROSITE" id="PS00674">
    <property type="entry name" value="AAA"/>
    <property type="match status" value="1"/>
</dbReference>
<dbReference type="RefSeq" id="XP_013019149.1">
    <property type="nucleotide sequence ID" value="XM_013163695.1"/>
</dbReference>
<comment type="function">
    <text evidence="5">The 26S proteasome is involved in the ATP-dependent degradation of ubiquitinated proteins. The regulatory (or ATPase) complex confers ATP dependency and substrate specificity to the 26S complex.</text>
</comment>
<comment type="similarity">
    <text evidence="1 6">Belongs to the AAA ATPase family.</text>
</comment>
<organism evidence="8 9">
    <name type="scientific">Schizosaccharomyces octosporus (strain yFS286)</name>
    <name type="common">Fission yeast</name>
    <name type="synonym">Octosporomyces octosporus</name>
    <dbReference type="NCBI Taxonomy" id="483514"/>
    <lineage>
        <taxon>Eukaryota</taxon>
        <taxon>Fungi</taxon>
        <taxon>Dikarya</taxon>
        <taxon>Ascomycota</taxon>
        <taxon>Taphrinomycotina</taxon>
        <taxon>Schizosaccharomycetes</taxon>
        <taxon>Schizosaccharomycetales</taxon>
        <taxon>Schizosaccharomycetaceae</taxon>
        <taxon>Schizosaccharomyces</taxon>
    </lineage>
</organism>
<evidence type="ECO:0000256" key="5">
    <source>
        <dbReference type="ARBA" id="ARBA00024661"/>
    </source>
</evidence>
<dbReference type="Proteomes" id="UP000016088">
    <property type="component" value="Unassembled WGS sequence"/>
</dbReference>
<dbReference type="InterPro" id="IPR041569">
    <property type="entry name" value="AAA_lid_3"/>
</dbReference>
<dbReference type="GO" id="GO:0016887">
    <property type="term" value="F:ATP hydrolysis activity"/>
    <property type="evidence" value="ECO:0007669"/>
    <property type="project" value="InterPro"/>
</dbReference>
<keyword evidence="3 6" id="KW-0067">ATP-binding</keyword>
<reference evidence="8 9" key="1">
    <citation type="journal article" date="2011" name="Science">
        <title>Comparative functional genomics of the fission yeasts.</title>
        <authorList>
            <person name="Rhind N."/>
            <person name="Chen Z."/>
            <person name="Yassour M."/>
            <person name="Thompson D.A."/>
            <person name="Haas B.J."/>
            <person name="Habib N."/>
            <person name="Wapinski I."/>
            <person name="Roy S."/>
            <person name="Lin M.F."/>
            <person name="Heiman D.I."/>
            <person name="Young S.K."/>
            <person name="Furuya K."/>
            <person name="Guo Y."/>
            <person name="Pidoux A."/>
            <person name="Chen H.M."/>
            <person name="Robbertse B."/>
            <person name="Goldberg J.M."/>
            <person name="Aoki K."/>
            <person name="Bayne E.H."/>
            <person name="Berlin A.M."/>
            <person name="Desjardins C.A."/>
            <person name="Dobbs E."/>
            <person name="Dukaj L."/>
            <person name="Fan L."/>
            <person name="FitzGerald M.G."/>
            <person name="French C."/>
            <person name="Gujja S."/>
            <person name="Hansen K."/>
            <person name="Keifenheim D."/>
            <person name="Levin J.Z."/>
            <person name="Mosher R.A."/>
            <person name="Mueller C.A."/>
            <person name="Pfiffner J."/>
            <person name="Priest M."/>
            <person name="Russ C."/>
            <person name="Smialowska A."/>
            <person name="Swoboda P."/>
            <person name="Sykes S.M."/>
            <person name="Vaughn M."/>
            <person name="Vengrova S."/>
            <person name="Yoder R."/>
            <person name="Zeng Q."/>
            <person name="Allshire R."/>
            <person name="Baulcombe D."/>
            <person name="Birren B.W."/>
            <person name="Brown W."/>
            <person name="Ekwall K."/>
            <person name="Kellis M."/>
            <person name="Leatherwood J."/>
            <person name="Levin H."/>
            <person name="Margalit H."/>
            <person name="Martienssen R."/>
            <person name="Nieduszynski C.A."/>
            <person name="Spatafora J.W."/>
            <person name="Friedman N."/>
            <person name="Dalgaard J.Z."/>
            <person name="Baumann P."/>
            <person name="Niki H."/>
            <person name="Regev A."/>
            <person name="Nusbaum C."/>
        </authorList>
    </citation>
    <scope>NUCLEOTIDE SEQUENCE [LARGE SCALE GENOMIC DNA]</scope>
    <source>
        <strain evidence="9">yFS286</strain>
    </source>
</reference>
<keyword evidence="4 8" id="KW-0647">Proteasome</keyword>
<dbReference type="HOGENOM" id="CLU_000688_2_2_1"/>
<dbReference type="AlphaFoldDB" id="S9RCK7"/>
<dbReference type="eggNOG" id="KOG0651">
    <property type="taxonomic scope" value="Eukaryota"/>
</dbReference>
<sequence length="388" mass="43445">MSEREVSLEKYKAALLQHREFDAKLKDLRFGIRDLVKKYDKTENDIRSLQSVGQIIGEVLKQLDPERFIVKASSGPRYVVGCRNNVDQSKLIQGVRVSLDMTTLTIMRILPREVDPMIYNMSVESPGDVSFAGVGGLNDQIRELREVIELPLKSPELFHRVGINPPKGVLLYGPPGTGKTLLARAVAASLGVNFLKVVSSGIVDKYIGESARIIREMFGYAKEHEPCVIFMDEIDAIGGRRFSEGTSADREIQRTLMELLNQMDGFDYLGQTKIIMATNRPDTLDPALLRPGRLDRKIEVPLPNEVGRMEILKIHLEKVSKRGDLDYEAIIKLTDGTNGADLRNVVTEAGFLAIKEDRDYVVQSDLMSAARKVADLKKLEGTIDYQKL</sequence>
<dbReference type="GO" id="GO:0005524">
    <property type="term" value="F:ATP binding"/>
    <property type="evidence" value="ECO:0007669"/>
    <property type="project" value="UniProtKB-KW"/>
</dbReference>
<dbReference type="FunFam" id="3.40.50.300:FF:000034">
    <property type="entry name" value="26S protease regulatory subunit 10B"/>
    <property type="match status" value="1"/>
</dbReference>
<dbReference type="GeneID" id="25032753"/>
<evidence type="ECO:0000256" key="1">
    <source>
        <dbReference type="ARBA" id="ARBA00006914"/>
    </source>
</evidence>
<dbReference type="GO" id="GO:0019904">
    <property type="term" value="F:protein domain specific binding"/>
    <property type="evidence" value="ECO:0007669"/>
    <property type="project" value="EnsemblFungi"/>
</dbReference>
<dbReference type="InterPro" id="IPR012340">
    <property type="entry name" value="NA-bd_OB-fold"/>
</dbReference>
<dbReference type="GO" id="GO:0036503">
    <property type="term" value="P:ERAD pathway"/>
    <property type="evidence" value="ECO:0007669"/>
    <property type="project" value="EnsemblFungi"/>
</dbReference>
<dbReference type="Gene3D" id="2.40.50.140">
    <property type="entry name" value="Nucleic acid-binding proteins"/>
    <property type="match status" value="1"/>
</dbReference>
<dbReference type="SUPFAM" id="SSF52540">
    <property type="entry name" value="P-loop containing nucleoside triphosphate hydrolases"/>
    <property type="match status" value="1"/>
</dbReference>